<dbReference type="EMBL" id="CAJVQC010134024">
    <property type="protein sequence ID" value="CAG8842380.1"/>
    <property type="molecule type" value="Genomic_DNA"/>
</dbReference>
<sequence length="69" mass="7729">EAGGPGEGNIREERRSKYPNLANRYPEATNKLILMLEKTFYGGERIGVPALKEYQESKTLNELTTGQLS</sequence>
<proteinExistence type="predicted"/>
<feature type="non-terminal residue" evidence="1">
    <location>
        <position position="1"/>
    </location>
</feature>
<name>A0ACA9SM53_9GLOM</name>
<comment type="caution">
    <text evidence="1">The sequence shown here is derived from an EMBL/GenBank/DDBJ whole genome shotgun (WGS) entry which is preliminary data.</text>
</comment>
<protein>
    <submittedName>
        <fullName evidence="1">33244_t:CDS:1</fullName>
    </submittedName>
</protein>
<organism evidence="1 2">
    <name type="scientific">Racocetra persica</name>
    <dbReference type="NCBI Taxonomy" id="160502"/>
    <lineage>
        <taxon>Eukaryota</taxon>
        <taxon>Fungi</taxon>
        <taxon>Fungi incertae sedis</taxon>
        <taxon>Mucoromycota</taxon>
        <taxon>Glomeromycotina</taxon>
        <taxon>Glomeromycetes</taxon>
        <taxon>Diversisporales</taxon>
        <taxon>Gigasporaceae</taxon>
        <taxon>Racocetra</taxon>
    </lineage>
</organism>
<reference evidence="1" key="1">
    <citation type="submission" date="2021-06" db="EMBL/GenBank/DDBJ databases">
        <authorList>
            <person name="Kallberg Y."/>
            <person name="Tangrot J."/>
            <person name="Rosling A."/>
        </authorList>
    </citation>
    <scope>NUCLEOTIDE SEQUENCE</scope>
    <source>
        <strain evidence="1">MA461A</strain>
    </source>
</reference>
<accession>A0ACA9SM53</accession>
<evidence type="ECO:0000313" key="2">
    <source>
        <dbReference type="Proteomes" id="UP000789920"/>
    </source>
</evidence>
<keyword evidence="2" id="KW-1185">Reference proteome</keyword>
<dbReference type="Proteomes" id="UP000789920">
    <property type="component" value="Unassembled WGS sequence"/>
</dbReference>
<evidence type="ECO:0000313" key="1">
    <source>
        <dbReference type="EMBL" id="CAG8842380.1"/>
    </source>
</evidence>
<gene>
    <name evidence="1" type="ORF">RPERSI_LOCUS32292</name>
</gene>